<dbReference type="InterPro" id="IPR036865">
    <property type="entry name" value="CRAL-TRIO_dom_sf"/>
</dbReference>
<dbReference type="InterPro" id="IPR001251">
    <property type="entry name" value="CRAL-TRIO_dom"/>
</dbReference>
<feature type="region of interest" description="Disordered" evidence="5">
    <location>
        <begin position="488"/>
        <end position="518"/>
    </location>
</feature>
<accession>A0A0F7SIG2</accession>
<dbReference type="Pfam" id="PF05495">
    <property type="entry name" value="zf-CHY"/>
    <property type="match status" value="1"/>
</dbReference>
<dbReference type="GO" id="GO:0005758">
    <property type="term" value="C:mitochondrial intermembrane space"/>
    <property type="evidence" value="ECO:0007669"/>
    <property type="project" value="TreeGrafter"/>
</dbReference>
<feature type="region of interest" description="Disordered" evidence="5">
    <location>
        <begin position="395"/>
        <end position="444"/>
    </location>
</feature>
<evidence type="ECO:0000259" key="7">
    <source>
        <dbReference type="PROSITE" id="PS51266"/>
    </source>
</evidence>
<keyword evidence="1" id="KW-0479">Metal-binding</keyword>
<feature type="compositionally biased region" description="Polar residues" evidence="5">
    <location>
        <begin position="431"/>
        <end position="440"/>
    </location>
</feature>
<sequence length="724" mass="81306">MCKHVLNAQVAIRAPCCSKWFDCPECHAEKMDHNLARTMEMVFMCKKCKKAFRKDMTVYEESDEYCPNCDNHYVLEAKTPQAVLGVEGEDARVNSKMIKDDRVAHEDERGAFARHQDDVESIELKPKRYIHNSSLYIVHPGPPTINGFNPGSSRLKDEERAKAFIRDTATIFRFFKRADQCQTKTIEALQAHLLWRVESKPEMIDFDHLDKSYVNLFKFMPEECCDRLDRPVAVLRLNKVKRSDDGGLERLKHSIIWSFECARRYLRDLKLDEQSPCLTFTVLVDLEGASMSNVELEILPFLLDMGRNQYPGLCSNVFILRFGWWWASAWTILKRLLPTSTLAKITFPSEKELFQLYFERSSLPPEFNGRYISSHGESSNEVQLRYSRPEFSSTTRLYESGKPTGNHQPNCVKGQQHSRSSSFFEPEIETRSSPRSSGQSADDRLVGLPNIIPDFPTNIELTLPKFRLFDGSETSHVLSTPSILFPSTHSSAESPLGSEISSHSQASSATRRRTTMSEISTVSTPNLFEIDPFVARTYAKEITTHHLGALEPIAPADTVLHSVFASSIDQPDDLIPDSADSHSVTSTSRDILRTIIFLIMLKTKNIRTRLALLLGFSNFALSDSSSPRHAFSLSSSSNQGHSCFRPSSQLANSRMITRRQPSGLSSSELKALVLATIVFVLREVYENLVPDVVVNSLGGGLSTGAGMRVGDAWGVLGRLVGLSG</sequence>
<dbReference type="InterPro" id="IPR008913">
    <property type="entry name" value="Znf_CHY"/>
</dbReference>
<keyword evidence="2 4" id="KW-0863">Zinc-finger</keyword>
<dbReference type="Pfam" id="PF00650">
    <property type="entry name" value="CRAL_TRIO"/>
    <property type="match status" value="1"/>
</dbReference>
<keyword evidence="3" id="KW-0862">Zinc</keyword>
<dbReference type="SUPFAM" id="SSF161219">
    <property type="entry name" value="CHY zinc finger-like"/>
    <property type="match status" value="1"/>
</dbReference>
<evidence type="ECO:0000256" key="4">
    <source>
        <dbReference type="PROSITE-ProRule" id="PRU00601"/>
    </source>
</evidence>
<dbReference type="EMBL" id="LN483326">
    <property type="protein sequence ID" value="CDZ98200.1"/>
    <property type="molecule type" value="Genomic_DNA"/>
</dbReference>
<feature type="domain" description="CRAL-TRIO" evidence="6">
    <location>
        <begin position="219"/>
        <end position="375"/>
    </location>
</feature>
<dbReference type="AlphaFoldDB" id="A0A0F7SIG2"/>
<evidence type="ECO:0000256" key="2">
    <source>
        <dbReference type="ARBA" id="ARBA00022771"/>
    </source>
</evidence>
<protein>
    <submittedName>
        <fullName evidence="8">Zinc finger protein</fullName>
    </submittedName>
</protein>
<evidence type="ECO:0000313" key="8">
    <source>
        <dbReference type="EMBL" id="CDZ98200.1"/>
    </source>
</evidence>
<dbReference type="PANTHER" id="PTHR28082">
    <property type="entry name" value="ZINC FINGER PROTEIN"/>
    <property type="match status" value="1"/>
</dbReference>
<evidence type="ECO:0000256" key="3">
    <source>
        <dbReference type="ARBA" id="ARBA00022833"/>
    </source>
</evidence>
<dbReference type="GO" id="GO:0045041">
    <property type="term" value="P:protein import into mitochondrial intermembrane space"/>
    <property type="evidence" value="ECO:0007669"/>
    <property type="project" value="TreeGrafter"/>
</dbReference>
<dbReference type="PROSITE" id="PS51266">
    <property type="entry name" value="ZF_CHY"/>
    <property type="match status" value="1"/>
</dbReference>
<dbReference type="SUPFAM" id="SSF52087">
    <property type="entry name" value="CRAL/TRIO domain"/>
    <property type="match status" value="1"/>
</dbReference>
<dbReference type="CDD" id="cd00170">
    <property type="entry name" value="SEC14"/>
    <property type="match status" value="1"/>
</dbReference>
<evidence type="ECO:0000259" key="6">
    <source>
        <dbReference type="PROSITE" id="PS50191"/>
    </source>
</evidence>
<feature type="domain" description="CHY-type" evidence="7">
    <location>
        <begin position="1"/>
        <end position="71"/>
    </location>
</feature>
<dbReference type="SMART" id="SM00516">
    <property type="entry name" value="SEC14"/>
    <property type="match status" value="1"/>
</dbReference>
<dbReference type="PROSITE" id="PS50191">
    <property type="entry name" value="CRAL_TRIO"/>
    <property type="match status" value="1"/>
</dbReference>
<dbReference type="InterPro" id="IPR037274">
    <property type="entry name" value="Znf_CHY_sf"/>
</dbReference>
<evidence type="ECO:0000256" key="5">
    <source>
        <dbReference type="SAM" id="MobiDB-lite"/>
    </source>
</evidence>
<dbReference type="InterPro" id="IPR052604">
    <property type="entry name" value="Mito_Tim_assembly_helper"/>
</dbReference>
<proteinExistence type="predicted"/>
<dbReference type="GO" id="GO:0008270">
    <property type="term" value="F:zinc ion binding"/>
    <property type="evidence" value="ECO:0007669"/>
    <property type="project" value="UniProtKB-KW"/>
</dbReference>
<reference evidence="8" key="1">
    <citation type="submission" date="2014-08" db="EMBL/GenBank/DDBJ databases">
        <authorList>
            <person name="Sharma Rahul"/>
            <person name="Thines Marco"/>
        </authorList>
    </citation>
    <scope>NUCLEOTIDE SEQUENCE</scope>
</reference>
<dbReference type="Gene3D" id="3.40.525.10">
    <property type="entry name" value="CRAL-TRIO lipid binding domain"/>
    <property type="match status" value="1"/>
</dbReference>
<feature type="compositionally biased region" description="Polar residues" evidence="5">
    <location>
        <begin position="395"/>
        <end position="423"/>
    </location>
</feature>
<dbReference type="PANTHER" id="PTHR28082:SF2">
    <property type="entry name" value="CHY-TYPE DOMAIN-CONTAINING PROTEIN"/>
    <property type="match status" value="1"/>
</dbReference>
<name>A0A0F7SIG2_PHARH</name>
<evidence type="ECO:0000256" key="1">
    <source>
        <dbReference type="ARBA" id="ARBA00022723"/>
    </source>
</evidence>
<feature type="compositionally biased region" description="Low complexity" evidence="5">
    <location>
        <begin position="498"/>
        <end position="509"/>
    </location>
</feature>
<organism evidence="8">
    <name type="scientific">Phaffia rhodozyma</name>
    <name type="common">Yeast</name>
    <name type="synonym">Xanthophyllomyces dendrorhous</name>
    <dbReference type="NCBI Taxonomy" id="264483"/>
    <lineage>
        <taxon>Eukaryota</taxon>
        <taxon>Fungi</taxon>
        <taxon>Dikarya</taxon>
        <taxon>Basidiomycota</taxon>
        <taxon>Agaricomycotina</taxon>
        <taxon>Tremellomycetes</taxon>
        <taxon>Cystofilobasidiales</taxon>
        <taxon>Mrakiaceae</taxon>
        <taxon>Phaffia</taxon>
    </lineage>
</organism>